<dbReference type="EMBL" id="LLXI01001501">
    <property type="protein sequence ID" value="PKY53977.1"/>
    <property type="molecule type" value="Genomic_DNA"/>
</dbReference>
<organism evidence="2 3">
    <name type="scientific">Rhizophagus irregularis</name>
    <dbReference type="NCBI Taxonomy" id="588596"/>
    <lineage>
        <taxon>Eukaryota</taxon>
        <taxon>Fungi</taxon>
        <taxon>Fungi incertae sedis</taxon>
        <taxon>Mucoromycota</taxon>
        <taxon>Glomeromycotina</taxon>
        <taxon>Glomeromycetes</taxon>
        <taxon>Glomerales</taxon>
        <taxon>Glomeraceae</taxon>
        <taxon>Rhizophagus</taxon>
    </lineage>
</organism>
<keyword evidence="3" id="KW-1185">Reference proteome</keyword>
<accession>A0A2I1H513</accession>
<comment type="caution">
    <text evidence="2">The sequence shown here is derived from an EMBL/GenBank/DDBJ whole genome shotgun (WGS) entry which is preliminary data.</text>
</comment>
<sequence>MFLLESYQLFRKTEPKFFSILRLLTAFFFSCVLGGYIWISFDECISEINTENSISFTYPKFNICQRTLSDYDNKSSPLRISLYKLYYDYESNILQTYIPINYSFKDKDNENKIMKKFYPNMSNYLYNSSIPKSPEFFINDDHDNRCMKFTPNEYYSPINAYDDNRTLRSLYSELLFIITVDNSSIYDYFEINFESFKKNVTIKRTEETEYLLQKYEIYSSYLSGFLGFDVDKDDMSIIISQDVLAQTSNTMLEISFYYDFIVRENINPFKNNVVKLIENFGGFYGAMSGIFVFLFGASKLSPWGICQIYLLRCWPCRRKFKKQLANRYVSRSGIPLVEDPHKLPPGGKIEERVAILEILLKEYYIDDYYLDELRKTRKKYIRIIEGENV</sequence>
<name>A0A2I1H513_9GLOM</name>
<gene>
    <name evidence="2" type="ORF">RhiirA4_472493</name>
</gene>
<dbReference type="VEuPathDB" id="FungiDB:RhiirFUN_008045"/>
<keyword evidence="1" id="KW-0472">Membrane</keyword>
<evidence type="ECO:0000256" key="1">
    <source>
        <dbReference type="SAM" id="Phobius"/>
    </source>
</evidence>
<feature type="transmembrane region" description="Helical" evidence="1">
    <location>
        <begin position="20"/>
        <end position="39"/>
    </location>
</feature>
<evidence type="ECO:0000313" key="3">
    <source>
        <dbReference type="Proteomes" id="UP000234323"/>
    </source>
</evidence>
<dbReference type="VEuPathDB" id="FungiDB:RhiirA1_449322"/>
<keyword evidence="1" id="KW-1133">Transmembrane helix</keyword>
<dbReference type="AlphaFoldDB" id="A0A2I1H513"/>
<dbReference type="VEuPathDB" id="FungiDB:FUN_009236"/>
<dbReference type="Proteomes" id="UP000234323">
    <property type="component" value="Unassembled WGS sequence"/>
</dbReference>
<proteinExistence type="predicted"/>
<reference evidence="2 3" key="1">
    <citation type="submission" date="2015-10" db="EMBL/GenBank/DDBJ databases">
        <title>Genome analyses suggest a sexual origin of heterokaryosis in a supposedly ancient asexual fungus.</title>
        <authorList>
            <person name="Ropars J."/>
            <person name="Sedzielewska K."/>
            <person name="Noel J."/>
            <person name="Charron P."/>
            <person name="Farinelli L."/>
            <person name="Marton T."/>
            <person name="Kruger M."/>
            <person name="Pelin A."/>
            <person name="Brachmann A."/>
            <person name="Corradi N."/>
        </authorList>
    </citation>
    <scope>NUCLEOTIDE SEQUENCE [LARGE SCALE GENOMIC DNA]</scope>
    <source>
        <strain evidence="2 3">A4</strain>
    </source>
</reference>
<protein>
    <submittedName>
        <fullName evidence="2">Uncharacterized protein</fullName>
    </submittedName>
</protein>
<evidence type="ECO:0000313" key="2">
    <source>
        <dbReference type="EMBL" id="PKY53977.1"/>
    </source>
</evidence>
<keyword evidence="1" id="KW-0812">Transmembrane</keyword>